<dbReference type="GO" id="GO:0019028">
    <property type="term" value="C:viral capsid"/>
    <property type="evidence" value="ECO:0007669"/>
    <property type="project" value="UniProtKB-UniRule"/>
</dbReference>
<evidence type="ECO:0000256" key="4">
    <source>
        <dbReference type="HAMAP-Rule" id="MF_04020"/>
    </source>
</evidence>
<evidence type="ECO:0000256" key="2">
    <source>
        <dbReference type="ARBA" id="ARBA00022562"/>
    </source>
</evidence>
<evidence type="ECO:0000256" key="1">
    <source>
        <dbReference type="ARBA" id="ARBA00022561"/>
    </source>
</evidence>
<comment type="similarity">
    <text evidence="4">Belongs to the herpesviridae small capsomere-interacting protein family.</text>
</comment>
<proteinExistence type="inferred from homology"/>
<dbReference type="InterPro" id="IPR007584">
    <property type="entry name" value="Herpes_UL35"/>
</dbReference>
<sequence length="122" mass="13188">MASDGCAAQPQPGDLRVVFDPSDPATIRAANFVKIVPADVMAILNAARPLAEPLDERAMDEALRQLFMGTARAMVFLRQGHLGALVGRTPMFAEDDAAAWARPTIGLKRTFSPRLTQLVVDE</sequence>
<comment type="subunit">
    <text evidence="4">Interacts with the major capsid protein/MCP.</text>
</comment>
<reference evidence="5" key="1">
    <citation type="journal article" date="2020" name="Emerg. Infect. Dis.">
        <title>Identification of a Novel alpha-herpesvirus Associated with Ulcerative Stomatitis in Donkeys.</title>
        <authorList>
            <person name="Martella V."/>
            <person name="Lanave G."/>
            <person name="Camero M."/>
            <person name="Larocca V."/>
            <person name="Lorusso E."/>
            <person name="Catella C."/>
            <person name="Capozza P."/>
            <person name="Tempesta M."/>
            <person name="Buonavoglia C."/>
        </authorList>
    </citation>
    <scope>NUCLEOTIDE SEQUENCE</scope>
    <source>
        <strain evidence="5">AsHV/Bari/2011/740</strain>
    </source>
</reference>
<dbReference type="GO" id="GO:0016032">
    <property type="term" value="P:viral process"/>
    <property type="evidence" value="ECO:0007669"/>
    <property type="project" value="UniProtKB-UniRule"/>
</dbReference>
<dbReference type="HAMAP" id="MF_04020">
    <property type="entry name" value="HSV_SCP_alphahv"/>
    <property type="match status" value="1"/>
</dbReference>
<evidence type="ECO:0000256" key="3">
    <source>
        <dbReference type="ARBA" id="ARBA00022844"/>
    </source>
</evidence>
<evidence type="ECO:0000313" key="6">
    <source>
        <dbReference type="Proteomes" id="UP001143705"/>
    </source>
</evidence>
<comment type="subcellular location">
    <subcellularLocation>
        <location evidence="4">Virion</location>
    </subcellularLocation>
    <subcellularLocation>
        <location evidence="4">Host nucleus</location>
    </subcellularLocation>
</comment>
<dbReference type="EMBL" id="MT012704">
    <property type="protein sequence ID" value="QPI70135.1"/>
    <property type="molecule type" value="Genomic_DNA"/>
</dbReference>
<name>A0A7S9VM22_9ALPH</name>
<dbReference type="Pfam" id="PF04496">
    <property type="entry name" value="Herpes_UL35"/>
    <property type="match status" value="1"/>
</dbReference>
<keyword evidence="2 4" id="KW-1048">Host nucleus</keyword>
<organism evidence="5 6">
    <name type="scientific">Equid herpesvirus 6</name>
    <dbReference type="NCBI Taxonomy" id="173566"/>
    <lineage>
        <taxon>Viruses</taxon>
        <taxon>Duplodnaviria</taxon>
        <taxon>Heunggongvirae</taxon>
        <taxon>Peploviricota</taxon>
        <taxon>Herviviricetes</taxon>
        <taxon>Herpesvirales</taxon>
        <taxon>Orthoherpesviridae</taxon>
        <taxon>Alphaherpesvirinae</taxon>
        <taxon>Varicellovirus</taxon>
    </lineage>
</organism>
<evidence type="ECO:0000313" key="5">
    <source>
        <dbReference type="EMBL" id="QPI70135.1"/>
    </source>
</evidence>
<keyword evidence="3 4" id="KW-0946">Virion</keyword>
<protein>
    <recommendedName>
        <fullName evidence="4">Small capsomere-interacting protein</fullName>
    </recommendedName>
</protein>
<dbReference type="Proteomes" id="UP001143705">
    <property type="component" value="Segment"/>
</dbReference>
<keyword evidence="1 4" id="KW-0167">Capsid protein</keyword>
<gene>
    <name evidence="4" type="primary">SCP</name>
</gene>
<accession>A0A7S9VM22</accession>
<comment type="function">
    <text evidence="4">Participates in the assembly of the infectious particles by decorating the outer surface of the capsid shell and thus forming a layer between the capsid and the tegument. Complexes composed of the major capsid protein and small capsomere-interacting protein/SCP assemble together in the host cytoplasm and are translocated to the nucleus, where they accumulate and participate in capsid assembly.</text>
</comment>
<dbReference type="GO" id="GO:0042025">
    <property type="term" value="C:host cell nucleus"/>
    <property type="evidence" value="ECO:0007669"/>
    <property type="project" value="UniProtKB-SubCell"/>
</dbReference>
<keyword evidence="6" id="KW-1185">Reference proteome</keyword>